<gene>
    <name evidence="1" type="ORF">SAMN05660772_01726</name>
</gene>
<dbReference type="Proteomes" id="UP000192408">
    <property type="component" value="Unassembled WGS sequence"/>
</dbReference>
<dbReference type="Gene3D" id="3.20.70.20">
    <property type="match status" value="1"/>
</dbReference>
<keyword evidence="2" id="KW-1185">Reference proteome</keyword>
<evidence type="ECO:0000313" key="1">
    <source>
        <dbReference type="EMBL" id="SMB80879.1"/>
    </source>
</evidence>
<name>A0A1W1UIM3_9PAST</name>
<organism evidence="1 2">
    <name type="scientific">Pasteurella testudinis DSM 23072</name>
    <dbReference type="NCBI Taxonomy" id="1122938"/>
    <lineage>
        <taxon>Bacteria</taxon>
        <taxon>Pseudomonadati</taxon>
        <taxon>Pseudomonadota</taxon>
        <taxon>Gammaproteobacteria</taxon>
        <taxon>Pasteurellales</taxon>
        <taxon>Pasteurellaceae</taxon>
        <taxon>Pasteurella</taxon>
    </lineage>
</organism>
<dbReference type="AlphaFoldDB" id="A0A1W1UIM3"/>
<protein>
    <submittedName>
        <fullName evidence="1">Uncharacterized ACR</fullName>
    </submittedName>
</protein>
<accession>A0A1W1UIM3</accession>
<proteinExistence type="predicted"/>
<dbReference type="STRING" id="1122938.SAMN05660772_01726"/>
<sequence length="238" mass="26854">MPLTSTELCRVRAVTTFTTLSANPDTWQTALAAAKKQCDSLAQSLQQRGYQVQSIRIVTNPFAEYLNISSVETAKQGLAEIKAMLLQLNQDSDLRIRFAIGEAKTSAEIALLPELIKDYGDLCNACVNIAADEYGFLDNQQISHCAEAVQKIAAITPRGEGNFNFTVNFNCQPLIPYFPQVITAASWVTVLSSVWKRRIYWRRHWRAFNPHGNNKPTPIFYNRLIRQCVMPCNIILIR</sequence>
<dbReference type="Pfam" id="PF05167">
    <property type="entry name" value="DUF711"/>
    <property type="match status" value="1"/>
</dbReference>
<dbReference type="SUPFAM" id="SSF51998">
    <property type="entry name" value="PFL-like glycyl radical enzymes"/>
    <property type="match status" value="1"/>
</dbReference>
<evidence type="ECO:0000313" key="2">
    <source>
        <dbReference type="Proteomes" id="UP000192408"/>
    </source>
</evidence>
<dbReference type="InterPro" id="IPR007841">
    <property type="entry name" value="UPF0210"/>
</dbReference>
<dbReference type="EMBL" id="FWWV01000004">
    <property type="protein sequence ID" value="SMB80879.1"/>
    <property type="molecule type" value="Genomic_DNA"/>
</dbReference>
<reference evidence="2" key="1">
    <citation type="submission" date="2017-04" db="EMBL/GenBank/DDBJ databases">
        <authorList>
            <person name="Varghese N."/>
            <person name="Submissions S."/>
        </authorList>
    </citation>
    <scope>NUCLEOTIDE SEQUENCE [LARGE SCALE GENOMIC DNA]</scope>
    <source>
        <strain evidence="2">DSM 23072</strain>
    </source>
</reference>